<feature type="domain" description="O-antigen ligase-related" evidence="6">
    <location>
        <begin position="247"/>
        <end position="389"/>
    </location>
</feature>
<feature type="transmembrane region" description="Helical" evidence="5">
    <location>
        <begin position="210"/>
        <end position="231"/>
    </location>
</feature>
<feature type="transmembrane region" description="Helical" evidence="5">
    <location>
        <begin position="262"/>
        <end position="278"/>
    </location>
</feature>
<dbReference type="EMBL" id="CAJRAU010000008">
    <property type="protein sequence ID" value="CAG5073239.1"/>
    <property type="molecule type" value="Genomic_DNA"/>
</dbReference>
<dbReference type="RefSeq" id="WP_215236005.1">
    <property type="nucleotide sequence ID" value="NZ_CAJRAU010000008.1"/>
</dbReference>
<evidence type="ECO:0000256" key="4">
    <source>
        <dbReference type="ARBA" id="ARBA00023136"/>
    </source>
</evidence>
<feature type="transmembrane region" description="Helical" evidence="5">
    <location>
        <begin position="439"/>
        <end position="456"/>
    </location>
</feature>
<dbReference type="PANTHER" id="PTHR37422">
    <property type="entry name" value="TEICHURONIC ACID BIOSYNTHESIS PROTEIN TUAE"/>
    <property type="match status" value="1"/>
</dbReference>
<evidence type="ECO:0000259" key="6">
    <source>
        <dbReference type="Pfam" id="PF04932"/>
    </source>
</evidence>
<dbReference type="Proteomes" id="UP000679725">
    <property type="component" value="Unassembled WGS sequence"/>
</dbReference>
<evidence type="ECO:0000256" key="2">
    <source>
        <dbReference type="ARBA" id="ARBA00022692"/>
    </source>
</evidence>
<organism evidence="7 8">
    <name type="scientific">Dyadobacter linearis</name>
    <dbReference type="NCBI Taxonomy" id="2823330"/>
    <lineage>
        <taxon>Bacteria</taxon>
        <taxon>Pseudomonadati</taxon>
        <taxon>Bacteroidota</taxon>
        <taxon>Cytophagia</taxon>
        <taxon>Cytophagales</taxon>
        <taxon>Spirosomataceae</taxon>
        <taxon>Dyadobacter</taxon>
    </lineage>
</organism>
<comment type="subcellular location">
    <subcellularLocation>
        <location evidence="1">Membrane</location>
        <topology evidence="1">Multi-pass membrane protein</topology>
    </subcellularLocation>
</comment>
<feature type="transmembrane region" description="Helical" evidence="5">
    <location>
        <begin position="285"/>
        <end position="306"/>
    </location>
</feature>
<accession>A0ABN7REC5</accession>
<sequence>MAHLVAEILLKGLGSLCFTSAFLFLFPSLIVFGDTEFQLTIVLSFYVYCFVVLFTFSPDKLFHVVSIPLFTQFLHLFQKYAFPAGANSLWRLMPFLILILYFLNFFVKKEITISAYEKLFLIVWIVLGFFYLSISPNLGHIIVGATVLGLLILPCNFIYLRFAMQATDFCRKLEKYLFVSYLILGVGTFGLVVAGAAYKGSDNLLATRNISDTNITMAYFVLLWPFAMLYASRFRQQFLRFITSSVTLAILVAVVVLSFSRGAVLLIGPFILISLWLTSRKALMLILMILSGITLLFLAQIETFLATQDLTYFWKLRFGEASKGNAISKLLEASGRNEIQAIAYKLFLDSPLVGHGTGSFEVLGPGYREAHSLWYTLLAENGLLGVILMYLLLLKCFCTVWTVNAGGRNYMVMPLSILFYLLFNHTVGSVFVIIPSKSVTVNCIAPILLICQYFYAKRQVSTCFDG</sequence>
<evidence type="ECO:0000256" key="5">
    <source>
        <dbReference type="SAM" id="Phobius"/>
    </source>
</evidence>
<evidence type="ECO:0000313" key="8">
    <source>
        <dbReference type="Proteomes" id="UP000679725"/>
    </source>
</evidence>
<dbReference type="InterPro" id="IPR051533">
    <property type="entry name" value="WaaL-like"/>
</dbReference>
<feature type="transmembrane region" description="Helical" evidence="5">
    <location>
        <begin position="141"/>
        <end position="164"/>
    </location>
</feature>
<feature type="transmembrane region" description="Helical" evidence="5">
    <location>
        <begin position="61"/>
        <end position="77"/>
    </location>
</feature>
<name>A0ABN7REC5_9BACT</name>
<evidence type="ECO:0000256" key="3">
    <source>
        <dbReference type="ARBA" id="ARBA00022989"/>
    </source>
</evidence>
<dbReference type="Pfam" id="PF04932">
    <property type="entry name" value="Wzy_C"/>
    <property type="match status" value="1"/>
</dbReference>
<reference evidence="7 8" key="1">
    <citation type="submission" date="2021-04" db="EMBL/GenBank/DDBJ databases">
        <authorList>
            <person name="Rodrigo-Torres L."/>
            <person name="Arahal R. D."/>
            <person name="Lucena T."/>
        </authorList>
    </citation>
    <scope>NUCLEOTIDE SEQUENCE [LARGE SCALE GENOMIC DNA]</scope>
    <source>
        <strain evidence="7 8">CECT 9623</strain>
    </source>
</reference>
<dbReference type="PANTHER" id="PTHR37422:SF17">
    <property type="entry name" value="O-ANTIGEN LIGASE"/>
    <property type="match status" value="1"/>
</dbReference>
<keyword evidence="4 5" id="KW-0472">Membrane</keyword>
<keyword evidence="8" id="KW-1185">Reference proteome</keyword>
<feature type="transmembrane region" description="Helical" evidence="5">
    <location>
        <begin position="119"/>
        <end position="135"/>
    </location>
</feature>
<protein>
    <recommendedName>
        <fullName evidence="6">O-antigen ligase-related domain-containing protein</fullName>
    </recommendedName>
</protein>
<feature type="transmembrane region" description="Helical" evidence="5">
    <location>
        <begin position="415"/>
        <end position="433"/>
    </location>
</feature>
<feature type="transmembrane region" description="Helical" evidence="5">
    <location>
        <begin position="37"/>
        <end position="54"/>
    </location>
</feature>
<keyword evidence="2 5" id="KW-0812">Transmembrane</keyword>
<feature type="transmembrane region" description="Helical" evidence="5">
    <location>
        <begin position="12"/>
        <end position="31"/>
    </location>
</feature>
<proteinExistence type="predicted"/>
<keyword evidence="3 5" id="KW-1133">Transmembrane helix</keyword>
<comment type="caution">
    <text evidence="7">The sequence shown here is derived from an EMBL/GenBank/DDBJ whole genome shotgun (WGS) entry which is preliminary data.</text>
</comment>
<evidence type="ECO:0000313" key="7">
    <source>
        <dbReference type="EMBL" id="CAG5073239.1"/>
    </source>
</evidence>
<feature type="transmembrane region" description="Helical" evidence="5">
    <location>
        <begin position="176"/>
        <end position="198"/>
    </location>
</feature>
<feature type="transmembrane region" description="Helical" evidence="5">
    <location>
        <begin position="382"/>
        <end position="403"/>
    </location>
</feature>
<gene>
    <name evidence="7" type="ORF">DYBT9623_04739</name>
</gene>
<dbReference type="InterPro" id="IPR007016">
    <property type="entry name" value="O-antigen_ligase-rel_domated"/>
</dbReference>
<feature type="transmembrane region" description="Helical" evidence="5">
    <location>
        <begin position="238"/>
        <end position="256"/>
    </location>
</feature>
<evidence type="ECO:0000256" key="1">
    <source>
        <dbReference type="ARBA" id="ARBA00004141"/>
    </source>
</evidence>
<feature type="transmembrane region" description="Helical" evidence="5">
    <location>
        <begin position="89"/>
        <end position="107"/>
    </location>
</feature>